<dbReference type="OrthoDB" id="7000272at2"/>
<proteinExistence type="predicted"/>
<evidence type="ECO:0000313" key="2">
    <source>
        <dbReference type="EMBL" id="CAA0093737.1"/>
    </source>
</evidence>
<accession>A0A5S9NLR9</accession>
<evidence type="ECO:0008006" key="4">
    <source>
        <dbReference type="Google" id="ProtNLM"/>
    </source>
</evidence>
<feature type="signal peptide" evidence="1">
    <location>
        <begin position="1"/>
        <end position="24"/>
    </location>
</feature>
<name>A0A5S9NLR9_9GAMM</name>
<dbReference type="Pfam" id="PF06980">
    <property type="entry name" value="DUF1302"/>
    <property type="match status" value="1"/>
</dbReference>
<reference evidence="2 3" key="1">
    <citation type="submission" date="2019-11" db="EMBL/GenBank/DDBJ databases">
        <authorList>
            <person name="Holert J."/>
        </authorList>
    </citation>
    <scope>NUCLEOTIDE SEQUENCE [LARGE SCALE GENOMIC DNA]</scope>
    <source>
        <strain evidence="2">BC5_2</strain>
    </source>
</reference>
<keyword evidence="1" id="KW-0732">Signal</keyword>
<dbReference type="Proteomes" id="UP000434580">
    <property type="component" value="Unassembled WGS sequence"/>
</dbReference>
<feature type="chain" id="PRO_5030137940" description="DUF1302 domain-containing protein" evidence="1">
    <location>
        <begin position="25"/>
        <end position="729"/>
    </location>
</feature>
<sequence length="729" mass="80767">MLKTKQLAITTAIALSAISSQTQAASFEFDNFSINWDTVVTAGVQVRIEPRNKRISQGSSGSTPVGTDPDFGTVYDLDSLAPIIDNAFIINSNDGNNAFDQWDVTSLRLSLLTEADINFGDWGFFVRGKIWQDSVYGGSTNIDLNTVDGRQAWNEYNANPKFGGNGGFNALPGDFNPGAAQYAKQGYRLLDAFYYGTIPLPNDTEMSVRLGQQVISWGEALLSGGGLATAINHVDADIRNQPGFDLKELFLPSLAAFIQVPLTESISMEAYYQFEWNPVQLPPSGAYFNEFDSIGLGGNTFSFVSGNEDRIFGQWLDERNPDPDGLAKLLQYLPTNCGADDSQSSRCRLLSPYKLREERASDNGQFGLAFNFFLDNGDEAGLYIVNYHEKIPSFVLPIDAIQAFAPVIDLLVFVADPEHYQQFQAPEGGFQGITDLSYRLSIDQVTALLGFLGVLVPEDGSIKDIINNITSNPELLDGIVPDAFVQILQTCESSGPLCPAAVNAFAGVGANFFLDQYGFNSDTQIRSLNYRLKYFEDIRMFGATYSTVLGGANVATEITYRENTPLLTGDVPRTPRQWQLINWHVNTLMVLEPSFLWDFSTFTAEVLMWYVPGAEPFNSKDLNNPDRLAVQNTPFGVGFSFFWSWEYQNVFTGWDVIIPWYMNWGVEGAMFNSGYRDGQVTFATGATFRHLSGFEASLGVLTLFGNTDDVFQILTQDRDSLNMSIKYSF</sequence>
<evidence type="ECO:0000256" key="1">
    <source>
        <dbReference type="SAM" id="SignalP"/>
    </source>
</evidence>
<gene>
    <name evidence="2" type="ORF">DPBNPPHM_03123</name>
</gene>
<dbReference type="AlphaFoldDB" id="A0A5S9NLR9"/>
<dbReference type="InterPro" id="IPR010727">
    <property type="entry name" value="DUF1302"/>
</dbReference>
<protein>
    <recommendedName>
        <fullName evidence="4">DUF1302 domain-containing protein</fullName>
    </recommendedName>
</protein>
<organism evidence="2 3">
    <name type="scientific">BD1-7 clade bacterium</name>
    <dbReference type="NCBI Taxonomy" id="2029982"/>
    <lineage>
        <taxon>Bacteria</taxon>
        <taxon>Pseudomonadati</taxon>
        <taxon>Pseudomonadota</taxon>
        <taxon>Gammaproteobacteria</taxon>
        <taxon>Cellvibrionales</taxon>
        <taxon>Spongiibacteraceae</taxon>
        <taxon>BD1-7 clade</taxon>
    </lineage>
</organism>
<evidence type="ECO:0000313" key="3">
    <source>
        <dbReference type="Proteomes" id="UP000434580"/>
    </source>
</evidence>
<dbReference type="EMBL" id="CACSII010000003">
    <property type="protein sequence ID" value="CAA0093737.1"/>
    <property type="molecule type" value="Genomic_DNA"/>
</dbReference>